<dbReference type="AlphaFoldDB" id="A0A553MXM6"/>
<feature type="coiled-coil region" evidence="1">
    <location>
        <begin position="306"/>
        <end position="470"/>
    </location>
</feature>
<proteinExistence type="predicted"/>
<dbReference type="PANTHER" id="PTHR34649:SF1">
    <property type="entry name" value="CILIA- AND FLAGELLA-ASSOCIATED PROTEIN 99"/>
    <property type="match status" value="1"/>
</dbReference>
<dbReference type="Proteomes" id="UP000316079">
    <property type="component" value="Unassembled WGS sequence"/>
</dbReference>
<keyword evidence="1" id="KW-0175">Coiled coil</keyword>
<evidence type="ECO:0000313" key="4">
    <source>
        <dbReference type="Proteomes" id="UP000316079"/>
    </source>
</evidence>
<dbReference type="InterPro" id="IPR039341">
    <property type="entry name" value="CFAP99"/>
</dbReference>
<feature type="compositionally biased region" description="Basic and acidic residues" evidence="2">
    <location>
        <begin position="221"/>
        <end position="232"/>
    </location>
</feature>
<evidence type="ECO:0000256" key="2">
    <source>
        <dbReference type="SAM" id="MobiDB-lite"/>
    </source>
</evidence>
<name>A0A553MXM6_9TELE</name>
<organism evidence="3 4">
    <name type="scientific">Danionella cerebrum</name>
    <dbReference type="NCBI Taxonomy" id="2873325"/>
    <lineage>
        <taxon>Eukaryota</taxon>
        <taxon>Metazoa</taxon>
        <taxon>Chordata</taxon>
        <taxon>Craniata</taxon>
        <taxon>Vertebrata</taxon>
        <taxon>Euteleostomi</taxon>
        <taxon>Actinopterygii</taxon>
        <taxon>Neopterygii</taxon>
        <taxon>Teleostei</taxon>
        <taxon>Ostariophysi</taxon>
        <taxon>Cypriniformes</taxon>
        <taxon>Danionidae</taxon>
        <taxon>Danioninae</taxon>
        <taxon>Danionella</taxon>
    </lineage>
</organism>
<keyword evidence="4" id="KW-1185">Reference proteome</keyword>
<gene>
    <name evidence="3" type="ORF">DNTS_014428</name>
</gene>
<sequence>MNSNLLITKVSSLLDDFQEDKQCIDSFTQEASKALQSFSSADQKFIVDTFYGCVMHKKLLDVAVSLFYLHHGNKFFRADRNLFTVVCYLAIFSLDDLGLQHFSRIIKSLDNTKMHKFLSYLFNVRNLTTHLQSEWNHIYDAAIVENNWINPLLSRCSEIGLLCDQLAKKMVGGHLPKKSVKKTTETKEFDLTQPKARAPPAPELIAQQNKFRPVPASTHRSPKEPEILDEKRHKNRQKSLQILNEANSQQFRCANPQKSEKTQNLISQILQSRESELKFEEVYTSGSPASQKINSLPVRLNTTAILREGALYNRQLEEELQRLEQLTQGTSEPSAFLQWQKEMKQKDLQEELAELERRRLEGRISYEEALLARQRVLDRNHLKVQQTKEETAELMQKYAEKRMKEEKEMRELVQQVALGHKNSKAAKAKLQEIKQRIVKEVSEQSRELLSKALEEAQAELRRKMEIIQEIRAFEAVSNIKQKFVDDTEIAGHDLLCEMSLAELRERLSLLRASEQIELEDRKQKILQEKQLKEQLLLDQLNNIALGRNLAGQAVMRSQQEKRLRSELQEAASKDERVVALQKTLELKQQERQKRRTDRMSMKRNEPVPPLKPTVALNRMPQVVEEQHWEELERNLEKQIHENYQQIH</sequence>
<comment type="caution">
    <text evidence="3">The sequence shown here is derived from an EMBL/GenBank/DDBJ whole genome shotgun (WGS) entry which is preliminary data.</text>
</comment>
<feature type="compositionally biased region" description="Basic and acidic residues" evidence="2">
    <location>
        <begin position="588"/>
        <end position="605"/>
    </location>
</feature>
<evidence type="ECO:0008006" key="5">
    <source>
        <dbReference type="Google" id="ProtNLM"/>
    </source>
</evidence>
<reference evidence="3 4" key="1">
    <citation type="journal article" date="2019" name="Sci. Data">
        <title>Hybrid genome assembly and annotation of Danionella translucida.</title>
        <authorList>
            <person name="Kadobianskyi M."/>
            <person name="Schulze L."/>
            <person name="Schuelke M."/>
            <person name="Judkewitz B."/>
        </authorList>
    </citation>
    <scope>NUCLEOTIDE SEQUENCE [LARGE SCALE GENOMIC DNA]</scope>
    <source>
        <strain evidence="3 4">Bolton</strain>
    </source>
</reference>
<feature type="region of interest" description="Disordered" evidence="2">
    <location>
        <begin position="213"/>
        <end position="234"/>
    </location>
</feature>
<dbReference type="OrthoDB" id="10262255at2759"/>
<dbReference type="EMBL" id="SRMA01027219">
    <property type="protein sequence ID" value="TRY57918.1"/>
    <property type="molecule type" value="Genomic_DNA"/>
</dbReference>
<evidence type="ECO:0000313" key="3">
    <source>
        <dbReference type="EMBL" id="TRY57918.1"/>
    </source>
</evidence>
<dbReference type="STRING" id="623744.A0A553MXM6"/>
<feature type="region of interest" description="Disordered" evidence="2">
    <location>
        <begin position="588"/>
        <end position="612"/>
    </location>
</feature>
<dbReference type="PANTHER" id="PTHR34649">
    <property type="entry name" value="CILIA- AND FLAGELLA-ASSOCIATED PROTEIN 99"/>
    <property type="match status" value="1"/>
</dbReference>
<protein>
    <recommendedName>
        <fullName evidence="5">Cilia- and flagella-associated protein 99</fullName>
    </recommendedName>
</protein>
<accession>A0A553MXM6</accession>
<evidence type="ECO:0000256" key="1">
    <source>
        <dbReference type="SAM" id="Coils"/>
    </source>
</evidence>